<reference evidence="2 3" key="1">
    <citation type="submission" date="2017-03" db="EMBL/GenBank/DDBJ databases">
        <authorList>
            <person name="Afonso C.L."/>
            <person name="Miller P.J."/>
            <person name="Scott M.A."/>
            <person name="Spackman E."/>
            <person name="Goraichik I."/>
            <person name="Dimitrov K.M."/>
            <person name="Suarez D.L."/>
            <person name="Swayne D.E."/>
        </authorList>
    </citation>
    <scope>NUCLEOTIDE SEQUENCE [LARGE SCALE GENOMIC DNA]</scope>
    <source>
        <strain evidence="2">Genome sequencing of Nitrospira japonica strain NJ11</strain>
    </source>
</reference>
<dbReference type="EMBL" id="LT828648">
    <property type="protein sequence ID" value="SLM49220.1"/>
    <property type="molecule type" value="Genomic_DNA"/>
</dbReference>
<dbReference type="KEGG" id="nja:NSJP_3053"/>
<proteinExistence type="predicted"/>
<dbReference type="STRING" id="1325564.NSJP_3053"/>
<keyword evidence="3" id="KW-1185">Reference proteome</keyword>
<evidence type="ECO:0000313" key="3">
    <source>
        <dbReference type="Proteomes" id="UP000192042"/>
    </source>
</evidence>
<dbReference type="PANTHER" id="PTHR43591">
    <property type="entry name" value="METHYLTRANSFERASE"/>
    <property type="match status" value="1"/>
</dbReference>
<evidence type="ECO:0000313" key="2">
    <source>
        <dbReference type="EMBL" id="SLM49220.1"/>
    </source>
</evidence>
<dbReference type="GO" id="GO:0032259">
    <property type="term" value="P:methylation"/>
    <property type="evidence" value="ECO:0007669"/>
    <property type="project" value="UniProtKB-KW"/>
</dbReference>
<gene>
    <name evidence="2" type="ORF">NSJP_3053</name>
</gene>
<dbReference type="InterPro" id="IPR041698">
    <property type="entry name" value="Methyltransf_25"/>
</dbReference>
<evidence type="ECO:0000259" key="1">
    <source>
        <dbReference type="Pfam" id="PF13649"/>
    </source>
</evidence>
<sequence length="283" mass="31601">MAKTGPSDPSRDQTRINVKAFEQIDEAANVQDYIRILDVFDSLDGIQRLKKAAIDRCRIRPGLSVLDNGCGIGLETIRLARLVAPSGKVTGLDYSLKFLDEARRRASRLELPATYQQGDAQQLPFSSRTFDVSRSERLFPYLIDPKQALTELIRVTKPGGFVSLIEPDFETVTINLSDRGLVRKVLHFDCDHHTKNGWIGRELPRLFKSCGLIDVAVEADVVVFEPAGFSPYFVEIGRAAAQNQVITAQELTGWEEEIRQLLAANELFATISYFMVAGKVREG</sequence>
<dbReference type="CDD" id="cd02440">
    <property type="entry name" value="AdoMet_MTases"/>
    <property type="match status" value="1"/>
</dbReference>
<protein>
    <submittedName>
        <fullName evidence="2">Methyltransferase type 11</fullName>
    </submittedName>
</protein>
<dbReference type="SUPFAM" id="SSF53335">
    <property type="entry name" value="S-adenosyl-L-methionine-dependent methyltransferases"/>
    <property type="match status" value="1"/>
</dbReference>
<dbReference type="Pfam" id="PF13649">
    <property type="entry name" value="Methyltransf_25"/>
    <property type="match status" value="1"/>
</dbReference>
<dbReference type="AlphaFoldDB" id="A0A1W1I894"/>
<dbReference type="Proteomes" id="UP000192042">
    <property type="component" value="Chromosome I"/>
</dbReference>
<dbReference type="RefSeq" id="WP_172834353.1">
    <property type="nucleotide sequence ID" value="NZ_LT828648.1"/>
</dbReference>
<dbReference type="InterPro" id="IPR029063">
    <property type="entry name" value="SAM-dependent_MTases_sf"/>
</dbReference>
<keyword evidence="2" id="KW-0808">Transferase</keyword>
<feature type="domain" description="Methyltransferase" evidence="1">
    <location>
        <begin position="65"/>
        <end position="160"/>
    </location>
</feature>
<dbReference type="PANTHER" id="PTHR43591:SF78">
    <property type="entry name" value="SLR0407 PROTEIN"/>
    <property type="match status" value="1"/>
</dbReference>
<dbReference type="Gene3D" id="3.40.50.150">
    <property type="entry name" value="Vaccinia Virus protein VP39"/>
    <property type="match status" value="1"/>
</dbReference>
<keyword evidence="2" id="KW-0489">Methyltransferase</keyword>
<accession>A0A1W1I894</accession>
<organism evidence="2 3">
    <name type="scientific">Nitrospira japonica</name>
    <dbReference type="NCBI Taxonomy" id="1325564"/>
    <lineage>
        <taxon>Bacteria</taxon>
        <taxon>Pseudomonadati</taxon>
        <taxon>Nitrospirota</taxon>
        <taxon>Nitrospiria</taxon>
        <taxon>Nitrospirales</taxon>
        <taxon>Nitrospiraceae</taxon>
        <taxon>Nitrospira</taxon>
    </lineage>
</organism>
<dbReference type="GO" id="GO:0008168">
    <property type="term" value="F:methyltransferase activity"/>
    <property type="evidence" value="ECO:0007669"/>
    <property type="project" value="UniProtKB-KW"/>
</dbReference>
<name>A0A1W1I894_9BACT</name>